<dbReference type="EMBL" id="SWKV01000106">
    <property type="protein sequence ID" value="KAF3032261.1"/>
    <property type="molecule type" value="Genomic_DNA"/>
</dbReference>
<organism evidence="2 3">
    <name type="scientific">Didymella heteroderae</name>
    <dbReference type="NCBI Taxonomy" id="1769908"/>
    <lineage>
        <taxon>Eukaryota</taxon>
        <taxon>Fungi</taxon>
        <taxon>Dikarya</taxon>
        <taxon>Ascomycota</taxon>
        <taxon>Pezizomycotina</taxon>
        <taxon>Dothideomycetes</taxon>
        <taxon>Pleosporomycetidae</taxon>
        <taxon>Pleosporales</taxon>
        <taxon>Pleosporineae</taxon>
        <taxon>Didymellaceae</taxon>
        <taxon>Didymella</taxon>
    </lineage>
</organism>
<evidence type="ECO:0000256" key="1">
    <source>
        <dbReference type="SAM" id="MobiDB-lite"/>
    </source>
</evidence>
<dbReference type="OrthoDB" id="3932216at2759"/>
<evidence type="ECO:0000313" key="2">
    <source>
        <dbReference type="EMBL" id="KAF3032261.1"/>
    </source>
</evidence>
<gene>
    <name evidence="2" type="ORF">E8E12_004053</name>
</gene>
<accession>A0A9P4WH73</accession>
<dbReference type="AlphaFoldDB" id="A0A9P4WH73"/>
<keyword evidence="3" id="KW-1185">Reference proteome</keyword>
<proteinExistence type="predicted"/>
<feature type="non-terminal residue" evidence="2">
    <location>
        <position position="174"/>
    </location>
</feature>
<protein>
    <submittedName>
        <fullName evidence="2">Uncharacterized protein</fullName>
    </submittedName>
</protein>
<reference evidence="2" key="1">
    <citation type="submission" date="2019-04" db="EMBL/GenBank/DDBJ databases">
        <title>Sequencing of skin fungus with MAO and IRED activity.</title>
        <authorList>
            <person name="Marsaioli A.J."/>
            <person name="Bonatto J.M.C."/>
            <person name="Reis Junior O."/>
        </authorList>
    </citation>
    <scope>NUCLEOTIDE SEQUENCE</scope>
    <source>
        <strain evidence="2">28M1</strain>
    </source>
</reference>
<name>A0A9P4WH73_9PLEO</name>
<comment type="caution">
    <text evidence="2">The sequence shown here is derived from an EMBL/GenBank/DDBJ whole genome shotgun (WGS) entry which is preliminary data.</text>
</comment>
<feature type="region of interest" description="Disordered" evidence="1">
    <location>
        <begin position="1"/>
        <end position="27"/>
    </location>
</feature>
<feature type="region of interest" description="Disordered" evidence="1">
    <location>
        <begin position="110"/>
        <end position="133"/>
    </location>
</feature>
<sequence>GIEPLPNAFGGMQTYTRRMRRPSDPPPRNIKGWDHWVRYCDIYGIPYDFLNEEQVRIMRIGLPRIADGPICAPPQYPLYPEPSACGSCVLAPTACSARLPRKFQQVASVGGARAGRKRSAGSLGNDQNDPERVVVEPDGNLSVVAREDCSPYPRAGKRYRWSYLPWTMEMEKSC</sequence>
<evidence type="ECO:0000313" key="3">
    <source>
        <dbReference type="Proteomes" id="UP000758155"/>
    </source>
</evidence>
<dbReference type="Proteomes" id="UP000758155">
    <property type="component" value="Unassembled WGS sequence"/>
</dbReference>